<proteinExistence type="predicted"/>
<feature type="transmembrane region" description="Helical" evidence="2">
    <location>
        <begin position="256"/>
        <end position="276"/>
    </location>
</feature>
<evidence type="ECO:0000256" key="2">
    <source>
        <dbReference type="SAM" id="Phobius"/>
    </source>
</evidence>
<dbReference type="AlphaFoldDB" id="A0A0S4QI91"/>
<dbReference type="RefSeq" id="WP_091273652.1">
    <property type="nucleotide sequence ID" value="NZ_FAOZ01000004.1"/>
</dbReference>
<feature type="transmembrane region" description="Helical" evidence="2">
    <location>
        <begin position="367"/>
        <end position="386"/>
    </location>
</feature>
<feature type="compositionally biased region" description="Polar residues" evidence="1">
    <location>
        <begin position="436"/>
        <end position="445"/>
    </location>
</feature>
<evidence type="ECO:0000313" key="4">
    <source>
        <dbReference type="Proteomes" id="UP000198802"/>
    </source>
</evidence>
<feature type="region of interest" description="Disordered" evidence="1">
    <location>
        <begin position="422"/>
        <end position="453"/>
    </location>
</feature>
<dbReference type="EMBL" id="FAOZ01000004">
    <property type="protein sequence ID" value="CUU55339.1"/>
    <property type="molecule type" value="Genomic_DNA"/>
</dbReference>
<protein>
    <submittedName>
        <fullName evidence="3">Dolichyl-phosphate-mannose-protein mannosyltransferase</fullName>
    </submittedName>
</protein>
<keyword evidence="2" id="KW-1133">Transmembrane helix</keyword>
<sequence length="623" mass="67597">MTTTSLPDGTAPAALVAESPALPAQPVPREGALAGVRDAVGRLVRRAATAARAHRTGVVLVLALAVGAGLLHGINFDGWPGRVNEDEGTYAAQAFAIERWGQISHYSYWYDHPFGGWLFIASYTTLTQAFDRTATAVTAAREAMLWVHVASCVLLYMLSRRLGMRRFFAALAVVLFSVSPLAIWYQRMAFLDNISTLWVLAALVCVASPDRSVGAATRAGIFMAFAFWSKETSLVLLPGVYLLLWQNRDHRNWRFARRNFLGFLSGIAGIYILYAVTKNELFEGEGHVSLWWAVKWQLLDRTPSGSVLDPDSGTRGIADLWLGMDPYLLGAGAVAAVVLLVAVRRFRAVAFLLLMQIVFMARNGYMPYAYVTSMLPFAAICAAGLLDVVAPSRGIRPLVVLGARNPGRRRVVPKAPSWLTGAIPAQRGRPEPSRPAPNQSGSDSRTAADGGGPVGGRRRVGFWVRAAAVASVLALGVLTIPPRWAPLLRDAITEDAGAPSREATQWFIDHYERGQIVITDDNIWTDLVVAGMDPVPVWFYKLDLDPAVRRTVPNGWSDIDYVILGDLTPTTLETLPTVAEAIEHSEVVASFGDGEVMIRKVIPPTCTDRTPRGARCTAPAAGG</sequence>
<evidence type="ECO:0000313" key="3">
    <source>
        <dbReference type="EMBL" id="CUU55339.1"/>
    </source>
</evidence>
<name>A0A0S4QI91_9ACTN</name>
<keyword evidence="4" id="KW-1185">Reference proteome</keyword>
<keyword evidence="2" id="KW-0472">Membrane</keyword>
<gene>
    <name evidence="3" type="ORF">Ga0074812_104420</name>
</gene>
<keyword evidence="2" id="KW-0812">Transmembrane</keyword>
<feature type="transmembrane region" description="Helical" evidence="2">
    <location>
        <begin position="56"/>
        <end position="74"/>
    </location>
</feature>
<feature type="transmembrane region" description="Helical" evidence="2">
    <location>
        <begin position="327"/>
        <end position="346"/>
    </location>
</feature>
<feature type="transmembrane region" description="Helical" evidence="2">
    <location>
        <begin position="143"/>
        <end position="159"/>
    </location>
</feature>
<accession>A0A0S4QI91</accession>
<keyword evidence="3" id="KW-0808">Transferase</keyword>
<feature type="transmembrane region" description="Helical" evidence="2">
    <location>
        <begin position="221"/>
        <end position="244"/>
    </location>
</feature>
<evidence type="ECO:0000256" key="1">
    <source>
        <dbReference type="SAM" id="MobiDB-lite"/>
    </source>
</evidence>
<dbReference type="GO" id="GO:0016757">
    <property type="term" value="F:glycosyltransferase activity"/>
    <property type="evidence" value="ECO:0007669"/>
    <property type="project" value="UniProtKB-KW"/>
</dbReference>
<dbReference type="Proteomes" id="UP000198802">
    <property type="component" value="Unassembled WGS sequence"/>
</dbReference>
<organism evidence="3 4">
    <name type="scientific">Parafrankia irregularis</name>
    <dbReference type="NCBI Taxonomy" id="795642"/>
    <lineage>
        <taxon>Bacteria</taxon>
        <taxon>Bacillati</taxon>
        <taxon>Actinomycetota</taxon>
        <taxon>Actinomycetes</taxon>
        <taxon>Frankiales</taxon>
        <taxon>Frankiaceae</taxon>
        <taxon>Parafrankia</taxon>
    </lineage>
</organism>
<reference evidence="4" key="1">
    <citation type="submission" date="2015-11" db="EMBL/GenBank/DDBJ databases">
        <authorList>
            <person name="Varghese N."/>
        </authorList>
    </citation>
    <scope>NUCLEOTIDE SEQUENCE [LARGE SCALE GENOMIC DNA]</scope>
    <source>
        <strain evidence="4">DSM 45899</strain>
    </source>
</reference>
<keyword evidence="3" id="KW-0328">Glycosyltransferase</keyword>
<feature type="transmembrane region" description="Helical" evidence="2">
    <location>
        <begin position="165"/>
        <end position="183"/>
    </location>
</feature>